<dbReference type="Pfam" id="PF02519">
    <property type="entry name" value="Auxin_inducible"/>
    <property type="match status" value="1"/>
</dbReference>
<proteinExistence type="inferred from homology"/>
<protein>
    <submittedName>
        <fullName evidence="2">Uncharacterized protein</fullName>
    </submittedName>
</protein>
<name>A0A7J6DM14_CANSA</name>
<reference evidence="2 3" key="1">
    <citation type="journal article" date="2020" name="bioRxiv">
        <title>Sequence and annotation of 42 cannabis genomes reveals extensive copy number variation in cannabinoid synthesis and pathogen resistance genes.</title>
        <authorList>
            <person name="Mckernan K.J."/>
            <person name="Helbert Y."/>
            <person name="Kane L.T."/>
            <person name="Ebling H."/>
            <person name="Zhang L."/>
            <person name="Liu B."/>
            <person name="Eaton Z."/>
            <person name="Mclaughlin S."/>
            <person name="Kingan S."/>
            <person name="Baybayan P."/>
            <person name="Concepcion G."/>
            <person name="Jordan M."/>
            <person name="Riva A."/>
            <person name="Barbazuk W."/>
            <person name="Harkins T."/>
        </authorList>
    </citation>
    <scope>NUCLEOTIDE SEQUENCE [LARGE SCALE GENOMIC DNA]</scope>
    <source>
        <strain evidence="3">cv. Jamaican Lion 4</strain>
        <tissue evidence="2">Leaf</tissue>
    </source>
</reference>
<evidence type="ECO:0000256" key="1">
    <source>
        <dbReference type="ARBA" id="ARBA00006974"/>
    </source>
</evidence>
<dbReference type="AlphaFoldDB" id="A0A7J6DM14"/>
<comment type="similarity">
    <text evidence="1">Belongs to the ARG7 family.</text>
</comment>
<gene>
    <name evidence="2" type="ORF">G4B88_026988</name>
</gene>
<comment type="caution">
    <text evidence="2">The sequence shown here is derived from an EMBL/GenBank/DDBJ whole genome shotgun (WGS) entry which is preliminary data.</text>
</comment>
<evidence type="ECO:0000313" key="2">
    <source>
        <dbReference type="EMBL" id="KAF4347141.1"/>
    </source>
</evidence>
<dbReference type="InterPro" id="IPR003676">
    <property type="entry name" value="SAUR_fam"/>
</dbReference>
<keyword evidence="3" id="KW-1185">Reference proteome</keyword>
<organism evidence="2 3">
    <name type="scientific">Cannabis sativa</name>
    <name type="common">Hemp</name>
    <name type="synonym">Marijuana</name>
    <dbReference type="NCBI Taxonomy" id="3483"/>
    <lineage>
        <taxon>Eukaryota</taxon>
        <taxon>Viridiplantae</taxon>
        <taxon>Streptophyta</taxon>
        <taxon>Embryophyta</taxon>
        <taxon>Tracheophyta</taxon>
        <taxon>Spermatophyta</taxon>
        <taxon>Magnoliopsida</taxon>
        <taxon>eudicotyledons</taxon>
        <taxon>Gunneridae</taxon>
        <taxon>Pentapetalae</taxon>
        <taxon>rosids</taxon>
        <taxon>fabids</taxon>
        <taxon>Rosales</taxon>
        <taxon>Cannabaceae</taxon>
        <taxon>Cannabis</taxon>
    </lineage>
</organism>
<sequence>MAQFFQRLMAKLKYKKHHTTTKFISIFIGEEQKRYVVPIKLLSSKFFEKNFNEIKEALISNTGDELITIPCSSHMFESILHFLQSQKSVLATTTAVTDGVTLYVLSFVFTMLNDYTAKNQLT</sequence>
<accession>A0A7J6DM14</accession>
<dbReference type="GO" id="GO:0009733">
    <property type="term" value="P:response to auxin"/>
    <property type="evidence" value="ECO:0007669"/>
    <property type="project" value="InterPro"/>
</dbReference>
<dbReference type="Proteomes" id="UP000583929">
    <property type="component" value="Unassembled WGS sequence"/>
</dbReference>
<evidence type="ECO:0000313" key="3">
    <source>
        <dbReference type="Proteomes" id="UP000583929"/>
    </source>
</evidence>
<dbReference type="EMBL" id="JAATIQ010000853">
    <property type="protein sequence ID" value="KAF4347141.1"/>
    <property type="molecule type" value="Genomic_DNA"/>
</dbReference>